<accession>A0A7N9DCM0</accession>
<protein>
    <submittedName>
        <fullName evidence="1">Uncharacterized protein</fullName>
    </submittedName>
</protein>
<evidence type="ECO:0000313" key="1">
    <source>
        <dbReference type="Ensembl" id="ENSMFAP00000063686.1"/>
    </source>
</evidence>
<dbReference type="Proteomes" id="UP000233100">
    <property type="component" value="Chromosome 15"/>
</dbReference>
<keyword evidence="2" id="KW-1185">Reference proteome</keyword>
<evidence type="ECO:0000313" key="2">
    <source>
        <dbReference type="Proteomes" id="UP000233100"/>
    </source>
</evidence>
<dbReference type="Ensembl" id="ENSMFAT00000086365.1">
    <property type="protein sequence ID" value="ENSMFAP00000063686.1"/>
    <property type="gene ID" value="ENSMFAG00000056399.1"/>
</dbReference>
<proteinExistence type="predicted"/>
<name>A0A7N9DCM0_MACFA</name>
<reference evidence="1" key="2">
    <citation type="submission" date="2025-08" db="UniProtKB">
        <authorList>
            <consortium name="Ensembl"/>
        </authorList>
    </citation>
    <scope>IDENTIFICATION</scope>
</reference>
<dbReference type="GeneTree" id="ENSGT01030000239935"/>
<sequence length="52" mass="5910">FLKCLRMCLNQQNSSGIHVQNVQVCYTGIHVSWWFAAPINPSFRINANTTSL</sequence>
<organism evidence="1 2">
    <name type="scientific">Macaca fascicularis</name>
    <name type="common">Crab-eating macaque</name>
    <name type="synonym">Cynomolgus monkey</name>
    <dbReference type="NCBI Taxonomy" id="9541"/>
    <lineage>
        <taxon>Eukaryota</taxon>
        <taxon>Metazoa</taxon>
        <taxon>Chordata</taxon>
        <taxon>Craniata</taxon>
        <taxon>Vertebrata</taxon>
        <taxon>Euteleostomi</taxon>
        <taxon>Mammalia</taxon>
        <taxon>Eutheria</taxon>
        <taxon>Euarchontoglires</taxon>
        <taxon>Primates</taxon>
        <taxon>Haplorrhini</taxon>
        <taxon>Catarrhini</taxon>
        <taxon>Cercopithecidae</taxon>
        <taxon>Cercopithecinae</taxon>
        <taxon>Macaca</taxon>
    </lineage>
</organism>
<reference evidence="1" key="3">
    <citation type="submission" date="2025-09" db="UniProtKB">
        <authorList>
            <consortium name="Ensembl"/>
        </authorList>
    </citation>
    <scope>IDENTIFICATION</scope>
</reference>
<dbReference type="AlphaFoldDB" id="A0A7N9DCM0"/>
<reference evidence="1 2" key="1">
    <citation type="submission" date="2013-03" db="EMBL/GenBank/DDBJ databases">
        <authorList>
            <person name="Warren W."/>
            <person name="Wilson R.K."/>
        </authorList>
    </citation>
    <scope>NUCLEOTIDE SEQUENCE</scope>
</reference>